<feature type="domain" description="Response regulatory" evidence="3">
    <location>
        <begin position="4"/>
        <end position="117"/>
    </location>
</feature>
<keyword evidence="2" id="KW-0597">Phosphoprotein</keyword>
<proteinExistence type="predicted"/>
<evidence type="ECO:0000313" key="4">
    <source>
        <dbReference type="EMBL" id="GAA3961304.1"/>
    </source>
</evidence>
<dbReference type="InterPro" id="IPR007492">
    <property type="entry name" value="LytTR_DNA-bd_dom"/>
</dbReference>
<dbReference type="EMBL" id="BAABAK010000005">
    <property type="protein sequence ID" value="GAA3961304.1"/>
    <property type="molecule type" value="Genomic_DNA"/>
</dbReference>
<dbReference type="GO" id="GO:0003677">
    <property type="term" value="F:DNA binding"/>
    <property type="evidence" value="ECO:0007669"/>
    <property type="project" value="UniProtKB-KW"/>
</dbReference>
<dbReference type="PANTHER" id="PTHR48111">
    <property type="entry name" value="REGULATOR OF RPOS"/>
    <property type="match status" value="1"/>
</dbReference>
<dbReference type="PANTHER" id="PTHR48111:SF17">
    <property type="entry name" value="TRANSCRIPTIONAL REGULATORY PROTEIN YPDB"/>
    <property type="match status" value="1"/>
</dbReference>
<dbReference type="RefSeq" id="WP_316760566.1">
    <property type="nucleotide sequence ID" value="NZ_BAABAK010000005.1"/>
</dbReference>
<dbReference type="Pfam" id="PF00072">
    <property type="entry name" value="Response_reg"/>
    <property type="match status" value="1"/>
</dbReference>
<dbReference type="SMART" id="SM00448">
    <property type="entry name" value="REC"/>
    <property type="match status" value="1"/>
</dbReference>
<organism evidence="4 5">
    <name type="scientific">Pedobacter ginsengiterrae</name>
    <dbReference type="NCBI Taxonomy" id="871696"/>
    <lineage>
        <taxon>Bacteria</taxon>
        <taxon>Pseudomonadati</taxon>
        <taxon>Bacteroidota</taxon>
        <taxon>Sphingobacteriia</taxon>
        <taxon>Sphingobacteriales</taxon>
        <taxon>Sphingobacteriaceae</taxon>
        <taxon>Pedobacter</taxon>
    </lineage>
</organism>
<reference evidence="5" key="1">
    <citation type="journal article" date="2019" name="Int. J. Syst. Evol. Microbiol.">
        <title>The Global Catalogue of Microorganisms (GCM) 10K type strain sequencing project: providing services to taxonomists for standard genome sequencing and annotation.</title>
        <authorList>
            <consortium name="The Broad Institute Genomics Platform"/>
            <consortium name="The Broad Institute Genome Sequencing Center for Infectious Disease"/>
            <person name="Wu L."/>
            <person name="Ma J."/>
        </authorList>
    </citation>
    <scope>NUCLEOTIDE SEQUENCE [LARGE SCALE GENOMIC DNA]</scope>
    <source>
        <strain evidence="5">JCM 17338</strain>
    </source>
</reference>
<dbReference type="Gene3D" id="3.40.50.2300">
    <property type="match status" value="1"/>
</dbReference>
<evidence type="ECO:0000256" key="2">
    <source>
        <dbReference type="PROSITE-ProRule" id="PRU00169"/>
    </source>
</evidence>
<dbReference type="InterPro" id="IPR011006">
    <property type="entry name" value="CheY-like_superfamily"/>
</dbReference>
<sequence>MPINCIAIDDDPNSLENLNSYLNTVPDLQLVKSFTDPLKALTDISVSEKVDIIFMDIEMPTLSGIELAALLRKKTKHLIFTTAHPRYAIEAFGVEADAYLLKPYSMIHFTETISNLYPNERNETKELKDDFFFIPMQNDSNEFIKIEFSDLISLEQINEMVCLRTVKQNYMSFKLNFSKILNIVRENPAFIQVSASAIISKLHIKSFLGDQIVLAGGTSISLANKYKDSFISFIRENLSKNRLVEDN</sequence>
<comment type="caution">
    <text evidence="4">The sequence shown here is derived from an EMBL/GenBank/DDBJ whole genome shotgun (WGS) entry which is preliminary data.</text>
</comment>
<keyword evidence="5" id="KW-1185">Reference proteome</keyword>
<gene>
    <name evidence="4" type="ORF">GCM10022246_13160</name>
</gene>
<dbReference type="PROSITE" id="PS50110">
    <property type="entry name" value="RESPONSE_REGULATORY"/>
    <property type="match status" value="1"/>
</dbReference>
<feature type="modified residue" description="4-aspartylphosphate" evidence="2">
    <location>
        <position position="56"/>
    </location>
</feature>
<evidence type="ECO:0000259" key="3">
    <source>
        <dbReference type="PROSITE" id="PS50110"/>
    </source>
</evidence>
<dbReference type="InterPro" id="IPR001789">
    <property type="entry name" value="Sig_transdc_resp-reg_receiver"/>
</dbReference>
<evidence type="ECO:0000256" key="1">
    <source>
        <dbReference type="ARBA" id="ARBA00023125"/>
    </source>
</evidence>
<dbReference type="Proteomes" id="UP001501081">
    <property type="component" value="Unassembled WGS sequence"/>
</dbReference>
<accession>A0ABP7PAL3</accession>
<name>A0ABP7PAL3_9SPHI</name>
<dbReference type="SUPFAM" id="SSF52172">
    <property type="entry name" value="CheY-like"/>
    <property type="match status" value="1"/>
</dbReference>
<dbReference type="InterPro" id="IPR039420">
    <property type="entry name" value="WalR-like"/>
</dbReference>
<dbReference type="SMART" id="SM00850">
    <property type="entry name" value="LytTR"/>
    <property type="match status" value="1"/>
</dbReference>
<protein>
    <submittedName>
        <fullName evidence="4">LytTR family DNA-binding domain-containing protein</fullName>
    </submittedName>
</protein>
<evidence type="ECO:0000313" key="5">
    <source>
        <dbReference type="Proteomes" id="UP001501081"/>
    </source>
</evidence>
<dbReference type="Gene3D" id="2.40.50.1020">
    <property type="entry name" value="LytTr DNA-binding domain"/>
    <property type="match status" value="1"/>
</dbReference>
<keyword evidence="1 4" id="KW-0238">DNA-binding</keyword>